<sequence length="128" mass="14722">EEEDGGDLFLVRLWNPSIRKFKELPRVRKPQSYQLGMRGFGYDPISDNYKVVVVLLPSDNVEDNAEYTDNYFSHHEVKEVGQYVSGTINWLVYMDIMQGQCFIASLDLGDESYQKVLLPDDSGEMFGL</sequence>
<dbReference type="InterPro" id="IPR052361">
    <property type="entry name" value="F-box_domain"/>
</dbReference>
<dbReference type="PANTHER" id="PTHR31790:SF230">
    <property type="entry name" value="PROTEIN, PUTATIVE-RELATED"/>
    <property type="match status" value="1"/>
</dbReference>
<evidence type="ECO:0000313" key="2">
    <source>
        <dbReference type="EMBL" id="PNX58502.1"/>
    </source>
</evidence>
<dbReference type="InterPro" id="IPR017451">
    <property type="entry name" value="F-box-assoc_interact_dom"/>
</dbReference>
<feature type="non-terminal residue" evidence="2">
    <location>
        <position position="1"/>
    </location>
</feature>
<protein>
    <submittedName>
        <fullName evidence="2">F-box family protein</fullName>
    </submittedName>
</protein>
<name>A0A2K3JWU9_TRIPR</name>
<proteinExistence type="predicted"/>
<comment type="caution">
    <text evidence="2">The sequence shown here is derived from an EMBL/GenBank/DDBJ whole genome shotgun (WGS) entry which is preliminary data.</text>
</comment>
<dbReference type="Pfam" id="PF08268">
    <property type="entry name" value="FBA_3"/>
    <property type="match status" value="1"/>
</dbReference>
<organism evidence="2 3">
    <name type="scientific">Trifolium pratense</name>
    <name type="common">Red clover</name>
    <dbReference type="NCBI Taxonomy" id="57577"/>
    <lineage>
        <taxon>Eukaryota</taxon>
        <taxon>Viridiplantae</taxon>
        <taxon>Streptophyta</taxon>
        <taxon>Embryophyta</taxon>
        <taxon>Tracheophyta</taxon>
        <taxon>Spermatophyta</taxon>
        <taxon>Magnoliopsida</taxon>
        <taxon>eudicotyledons</taxon>
        <taxon>Gunneridae</taxon>
        <taxon>Pentapetalae</taxon>
        <taxon>rosids</taxon>
        <taxon>fabids</taxon>
        <taxon>Fabales</taxon>
        <taxon>Fabaceae</taxon>
        <taxon>Papilionoideae</taxon>
        <taxon>50 kb inversion clade</taxon>
        <taxon>NPAAA clade</taxon>
        <taxon>Hologalegina</taxon>
        <taxon>IRL clade</taxon>
        <taxon>Trifolieae</taxon>
        <taxon>Trifolium</taxon>
    </lineage>
</organism>
<dbReference type="InterPro" id="IPR013187">
    <property type="entry name" value="F-box-assoc_dom_typ3"/>
</dbReference>
<dbReference type="EMBL" id="ASHM01078716">
    <property type="protein sequence ID" value="PNX58502.1"/>
    <property type="molecule type" value="Genomic_DNA"/>
</dbReference>
<evidence type="ECO:0000259" key="1">
    <source>
        <dbReference type="Pfam" id="PF08268"/>
    </source>
</evidence>
<dbReference type="PANTHER" id="PTHR31790">
    <property type="entry name" value="OS02G0783600 PROTEIN"/>
    <property type="match status" value="1"/>
</dbReference>
<feature type="domain" description="F-box associated beta-propeller type 3" evidence="1">
    <location>
        <begin position="13"/>
        <end position="59"/>
    </location>
</feature>
<reference evidence="2 3" key="2">
    <citation type="journal article" date="2017" name="Front. Plant Sci.">
        <title>Gene Classification and Mining of Molecular Markers Useful in Red Clover (Trifolium pratense) Breeding.</title>
        <authorList>
            <person name="Istvanek J."/>
            <person name="Dluhosova J."/>
            <person name="Dluhos P."/>
            <person name="Patkova L."/>
            <person name="Nedelnik J."/>
            <person name="Repkova J."/>
        </authorList>
    </citation>
    <scope>NUCLEOTIDE SEQUENCE [LARGE SCALE GENOMIC DNA]</scope>
    <source>
        <strain evidence="3">cv. Tatra</strain>
        <tissue evidence="2">Young leaves</tissue>
    </source>
</reference>
<evidence type="ECO:0000313" key="3">
    <source>
        <dbReference type="Proteomes" id="UP000236291"/>
    </source>
</evidence>
<dbReference type="NCBIfam" id="TIGR01640">
    <property type="entry name" value="F_box_assoc_1"/>
    <property type="match status" value="1"/>
</dbReference>
<gene>
    <name evidence="2" type="ORF">L195_g050942</name>
</gene>
<reference evidence="2 3" key="1">
    <citation type="journal article" date="2014" name="Am. J. Bot.">
        <title>Genome assembly and annotation for red clover (Trifolium pratense; Fabaceae).</title>
        <authorList>
            <person name="Istvanek J."/>
            <person name="Jaros M."/>
            <person name="Krenek A."/>
            <person name="Repkova J."/>
        </authorList>
    </citation>
    <scope>NUCLEOTIDE SEQUENCE [LARGE SCALE GENOMIC DNA]</scope>
    <source>
        <strain evidence="3">cv. Tatra</strain>
        <tissue evidence="2">Young leaves</tissue>
    </source>
</reference>
<dbReference type="Proteomes" id="UP000236291">
    <property type="component" value="Unassembled WGS sequence"/>
</dbReference>
<dbReference type="AlphaFoldDB" id="A0A2K3JWU9"/>
<accession>A0A2K3JWU9</accession>